<reference evidence="1 2" key="1">
    <citation type="journal article" date="2019" name="Sci. Rep.">
        <title>Orb-weaving spider Araneus ventricosus genome elucidates the spidroin gene catalogue.</title>
        <authorList>
            <person name="Kono N."/>
            <person name="Nakamura H."/>
            <person name="Ohtoshi R."/>
            <person name="Moran D.A.P."/>
            <person name="Shinohara A."/>
            <person name="Yoshida Y."/>
            <person name="Fujiwara M."/>
            <person name="Mori M."/>
            <person name="Tomita M."/>
            <person name="Arakawa K."/>
        </authorList>
    </citation>
    <scope>NUCLEOTIDE SEQUENCE [LARGE SCALE GENOMIC DNA]</scope>
</reference>
<dbReference type="Proteomes" id="UP000499080">
    <property type="component" value="Unassembled WGS sequence"/>
</dbReference>
<dbReference type="AlphaFoldDB" id="A0A4Y2WZE6"/>
<name>A0A4Y2WZE6_ARAVE</name>
<organism evidence="1 2">
    <name type="scientific">Araneus ventricosus</name>
    <name type="common">Orbweaver spider</name>
    <name type="synonym">Epeira ventricosa</name>
    <dbReference type="NCBI Taxonomy" id="182803"/>
    <lineage>
        <taxon>Eukaryota</taxon>
        <taxon>Metazoa</taxon>
        <taxon>Ecdysozoa</taxon>
        <taxon>Arthropoda</taxon>
        <taxon>Chelicerata</taxon>
        <taxon>Arachnida</taxon>
        <taxon>Araneae</taxon>
        <taxon>Araneomorphae</taxon>
        <taxon>Entelegynae</taxon>
        <taxon>Araneoidea</taxon>
        <taxon>Araneidae</taxon>
        <taxon>Araneus</taxon>
    </lineage>
</organism>
<gene>
    <name evidence="1" type="ORF">AVEN_189558_1</name>
</gene>
<keyword evidence="2" id="KW-1185">Reference proteome</keyword>
<proteinExistence type="predicted"/>
<accession>A0A4Y2WZE6</accession>
<evidence type="ECO:0000313" key="2">
    <source>
        <dbReference type="Proteomes" id="UP000499080"/>
    </source>
</evidence>
<protein>
    <submittedName>
        <fullName evidence="1">Uncharacterized protein</fullName>
    </submittedName>
</protein>
<dbReference type="EMBL" id="BGPR01068808">
    <property type="protein sequence ID" value="GBO42641.1"/>
    <property type="molecule type" value="Genomic_DNA"/>
</dbReference>
<comment type="caution">
    <text evidence="1">The sequence shown here is derived from an EMBL/GenBank/DDBJ whole genome shotgun (WGS) entry which is preliminary data.</text>
</comment>
<sequence length="133" mass="14885">MALYNIIQYCEYCSIWCNIIQYLCATGVLEEIQGRGGVCKLSASVAPLARLSLSVPLLFHNHSDNANSSSPISVPMQRLCLKEYYFMLSERAANKREKSTYPDSNFSLQQSCSNLAVQNLQACNKFDMTRGQA</sequence>
<evidence type="ECO:0000313" key="1">
    <source>
        <dbReference type="EMBL" id="GBO42641.1"/>
    </source>
</evidence>